<reference evidence="11" key="1">
    <citation type="submission" date="2015-03" db="EMBL/GenBank/DDBJ databases">
        <authorList>
            <person name="Urmite Genomes"/>
        </authorList>
    </citation>
    <scope>NUCLEOTIDE SEQUENCE [LARGE SCALE GENOMIC DNA]</scope>
    <source>
        <strain evidence="11">Arc-Hr</strain>
    </source>
</reference>
<dbReference type="GO" id="GO:0005315">
    <property type="term" value="F:phosphate transmembrane transporter activity"/>
    <property type="evidence" value="ECO:0007669"/>
    <property type="project" value="InterPro"/>
</dbReference>
<feature type="transmembrane region" description="Helical" evidence="8">
    <location>
        <begin position="217"/>
        <end position="241"/>
    </location>
</feature>
<gene>
    <name evidence="10" type="primary">pstA_1</name>
    <name evidence="10" type="ORF">BN996_03351</name>
</gene>
<dbReference type="GO" id="GO:0035435">
    <property type="term" value="P:phosphate ion transmembrane transport"/>
    <property type="evidence" value="ECO:0007669"/>
    <property type="project" value="InterPro"/>
</dbReference>
<proteinExistence type="inferred from homology"/>
<comment type="similarity">
    <text evidence="2 8">Belongs to the binding-protein-dependent transport system permease family. CysTW subfamily.</text>
</comment>
<protein>
    <recommendedName>
        <fullName evidence="8">Phosphate transport system permease protein PstA</fullName>
    </recommendedName>
</protein>
<dbReference type="OrthoDB" id="338493at2157"/>
<dbReference type="NCBIfam" id="TIGR00974">
    <property type="entry name" value="3a0107s02c"/>
    <property type="match status" value="1"/>
</dbReference>
<dbReference type="CDD" id="cd06261">
    <property type="entry name" value="TM_PBP2"/>
    <property type="match status" value="1"/>
</dbReference>
<evidence type="ECO:0000256" key="2">
    <source>
        <dbReference type="ARBA" id="ARBA00007069"/>
    </source>
</evidence>
<feature type="domain" description="ABC transmembrane type-1" evidence="9">
    <location>
        <begin position="294"/>
        <end position="526"/>
    </location>
</feature>
<accession>A0A0D6JVG0</accession>
<feature type="transmembrane region" description="Helical" evidence="8">
    <location>
        <begin position="115"/>
        <end position="134"/>
    </location>
</feature>
<keyword evidence="4 8" id="KW-1003">Cell membrane</keyword>
<dbReference type="PANTHER" id="PTHR43470:SF3">
    <property type="entry name" value="PHOSPHATE TRANSPORT SYSTEM PERMEASE PROTEIN PSTA-RELATED"/>
    <property type="match status" value="1"/>
</dbReference>
<keyword evidence="11" id="KW-1185">Reference proteome</keyword>
<feature type="transmembrane region" description="Helical" evidence="8">
    <location>
        <begin position="19"/>
        <end position="40"/>
    </location>
</feature>
<dbReference type="AlphaFoldDB" id="A0A0D6JVG0"/>
<evidence type="ECO:0000313" key="10">
    <source>
        <dbReference type="EMBL" id="CQR52884.1"/>
    </source>
</evidence>
<dbReference type="InterPro" id="IPR035906">
    <property type="entry name" value="MetI-like_sf"/>
</dbReference>
<keyword evidence="3" id="KW-0813">Transport</keyword>
<evidence type="ECO:0000256" key="3">
    <source>
        <dbReference type="ARBA" id="ARBA00022448"/>
    </source>
</evidence>
<keyword evidence="5 8" id="KW-0812">Transmembrane</keyword>
<dbReference type="InterPro" id="IPR005672">
    <property type="entry name" value="Phosphate_PstA"/>
</dbReference>
<dbReference type="PROSITE" id="PS50928">
    <property type="entry name" value="ABC_TM1"/>
    <property type="match status" value="1"/>
</dbReference>
<evidence type="ECO:0000256" key="4">
    <source>
        <dbReference type="ARBA" id="ARBA00022475"/>
    </source>
</evidence>
<evidence type="ECO:0000256" key="6">
    <source>
        <dbReference type="ARBA" id="ARBA00022989"/>
    </source>
</evidence>
<dbReference type="RefSeq" id="WP_089780917.1">
    <property type="nucleotide sequence ID" value="NZ_CABLRR010000005.1"/>
</dbReference>
<organism evidence="10 11">
    <name type="scientific">Haloferax massiliensis</name>
    <dbReference type="NCBI Taxonomy" id="1476858"/>
    <lineage>
        <taxon>Archaea</taxon>
        <taxon>Methanobacteriati</taxon>
        <taxon>Methanobacteriota</taxon>
        <taxon>Stenosarchaea group</taxon>
        <taxon>Halobacteria</taxon>
        <taxon>Halobacteriales</taxon>
        <taxon>Haloferacaceae</taxon>
        <taxon>Haloferax</taxon>
    </lineage>
</organism>
<evidence type="ECO:0000256" key="5">
    <source>
        <dbReference type="ARBA" id="ARBA00022692"/>
    </source>
</evidence>
<evidence type="ECO:0000313" key="11">
    <source>
        <dbReference type="Proteomes" id="UP000198902"/>
    </source>
</evidence>
<feature type="transmembrane region" description="Helical" evidence="8">
    <location>
        <begin position="509"/>
        <end position="533"/>
    </location>
</feature>
<feature type="transmembrane region" description="Helical" evidence="8">
    <location>
        <begin position="146"/>
        <end position="164"/>
    </location>
</feature>
<evidence type="ECO:0000256" key="1">
    <source>
        <dbReference type="ARBA" id="ARBA00004651"/>
    </source>
</evidence>
<dbReference type="Gene3D" id="1.10.3720.10">
    <property type="entry name" value="MetI-like"/>
    <property type="match status" value="1"/>
</dbReference>
<feature type="transmembrane region" description="Helical" evidence="8">
    <location>
        <begin position="52"/>
        <end position="76"/>
    </location>
</feature>
<comment type="subcellular location">
    <subcellularLocation>
        <location evidence="1 8">Cell membrane</location>
        <topology evidence="1 8">Multi-pass membrane protein</topology>
    </subcellularLocation>
</comment>
<sequence>MAGATDTALVSEDTSETEAVAAGAVGLAAVLFALSLASVFELVTITDPVAGVPMVALLGGLLVLLGLAVVGFGVGSRLGYVATNPRPTAGLVASGAFALIWFVVGGLVASQTLGLGTAGWVAASLLSGGVAFAVSALPREDIGSTLPAGALAAFAGVVFLTGVIGPSWAWDLGWEQQASFNAEFTIPVVTAFCSLLVGWAAAKAYGGFGARGRHVGAYVLVYLNAISIIALLFLLVAFTVLKGLPGLFKGLALGAGAGPEVTLVGVTFSLPVSWPFVMNGVALLNDVNGVLPAIAGTVWLVVGAVLFAVPLGVGAAVFITEYADRGRFTQVVEVATNGLWSTPSIVFGLFGLAFLVPRLGNQKSLLAGMLTLGFMLLPLVVITSRESMLAVPDEYRDASAALGVTKWQTVRSIVLPAALPGIVTGIILGVGRIAGETAPILLTMSGSVAPPGSQTVDVVGGFQFSLSPPFVTNPELMRATSALPYQLYSLITAGVGESSNISAIDEFRWATALILLVVVLGFYAVGIATRYYFRSKLQHD</sequence>
<feature type="transmembrane region" description="Helical" evidence="8">
    <location>
        <begin position="296"/>
        <end position="319"/>
    </location>
</feature>
<dbReference type="SUPFAM" id="SSF161098">
    <property type="entry name" value="MetI-like"/>
    <property type="match status" value="1"/>
</dbReference>
<dbReference type="Proteomes" id="UP000198902">
    <property type="component" value="Unassembled WGS sequence"/>
</dbReference>
<feature type="transmembrane region" description="Helical" evidence="8">
    <location>
        <begin position="88"/>
        <end position="109"/>
    </location>
</feature>
<evidence type="ECO:0000256" key="7">
    <source>
        <dbReference type="ARBA" id="ARBA00023136"/>
    </source>
</evidence>
<dbReference type="Pfam" id="PF00528">
    <property type="entry name" value="BPD_transp_1"/>
    <property type="match status" value="1"/>
</dbReference>
<feature type="transmembrane region" description="Helical" evidence="8">
    <location>
        <begin position="364"/>
        <end position="382"/>
    </location>
</feature>
<feature type="transmembrane region" description="Helical" evidence="8">
    <location>
        <begin position="261"/>
        <end position="284"/>
    </location>
</feature>
<evidence type="ECO:0000259" key="9">
    <source>
        <dbReference type="PROSITE" id="PS50928"/>
    </source>
</evidence>
<feature type="transmembrane region" description="Helical" evidence="8">
    <location>
        <begin position="413"/>
        <end position="434"/>
    </location>
</feature>
<keyword evidence="6 8" id="KW-1133">Transmembrane helix</keyword>
<dbReference type="EMBL" id="CSTE01000005">
    <property type="protein sequence ID" value="CQR52884.1"/>
    <property type="molecule type" value="Genomic_DNA"/>
</dbReference>
<feature type="transmembrane region" description="Helical" evidence="8">
    <location>
        <begin position="184"/>
        <end position="205"/>
    </location>
</feature>
<dbReference type="InterPro" id="IPR000515">
    <property type="entry name" value="MetI-like"/>
</dbReference>
<evidence type="ECO:0000256" key="8">
    <source>
        <dbReference type="RuleBase" id="RU363043"/>
    </source>
</evidence>
<dbReference type="PANTHER" id="PTHR43470">
    <property type="entry name" value="PHOSPHATE TRANSPORT SYSTEM PERMEASE PROTEIN PSTA-RELATED"/>
    <property type="match status" value="1"/>
</dbReference>
<feature type="transmembrane region" description="Helical" evidence="8">
    <location>
        <begin position="339"/>
        <end position="357"/>
    </location>
</feature>
<name>A0A0D6JVG0_9EURY</name>
<keyword evidence="7 8" id="KW-0472">Membrane</keyword>
<comment type="caution">
    <text evidence="8">Lacks conserved residue(s) required for the propagation of feature annotation.</text>
</comment>
<dbReference type="GO" id="GO:0005886">
    <property type="term" value="C:plasma membrane"/>
    <property type="evidence" value="ECO:0007669"/>
    <property type="project" value="UniProtKB-SubCell"/>
</dbReference>